<dbReference type="Gene3D" id="3.40.50.720">
    <property type="entry name" value="NAD(P)-binding Rossmann-like Domain"/>
    <property type="match status" value="2"/>
</dbReference>
<comment type="caution">
    <text evidence="4">The sequence shown here is derived from an EMBL/GenBank/DDBJ whole genome shotgun (WGS) entry which is preliminary data.</text>
</comment>
<accession>D4YRR5</accession>
<dbReference type="eggNOG" id="COG1052">
    <property type="taxonomic scope" value="Bacteria"/>
</dbReference>
<evidence type="ECO:0000313" key="5">
    <source>
        <dbReference type="Proteomes" id="UP000004069"/>
    </source>
</evidence>
<dbReference type="GO" id="GO:0008720">
    <property type="term" value="F:D-lactate dehydrogenase (NAD+) activity"/>
    <property type="evidence" value="ECO:0007669"/>
    <property type="project" value="TreeGrafter"/>
</dbReference>
<evidence type="ECO:0000313" key="4">
    <source>
        <dbReference type="EMBL" id="EFG56145.1"/>
    </source>
</evidence>
<dbReference type="Pfam" id="PF02826">
    <property type="entry name" value="2-Hacid_dh_C"/>
    <property type="match status" value="1"/>
</dbReference>
<dbReference type="InterPro" id="IPR006140">
    <property type="entry name" value="D-isomer_DH_NAD-bd"/>
</dbReference>
<evidence type="ECO:0000256" key="1">
    <source>
        <dbReference type="ARBA" id="ARBA00005854"/>
    </source>
</evidence>
<dbReference type="GO" id="GO:0033711">
    <property type="term" value="F:4-phosphoerythronate dehydrogenase activity"/>
    <property type="evidence" value="ECO:0007669"/>
    <property type="project" value="UniProtKB-EC"/>
</dbReference>
<keyword evidence="5" id="KW-1185">Reference proteome</keyword>
<dbReference type="InterPro" id="IPR058205">
    <property type="entry name" value="D-LDH-like"/>
</dbReference>
<dbReference type="PATRIC" id="fig|585524.9.peg.422"/>
<dbReference type="AlphaFoldDB" id="D4YRR5"/>
<dbReference type="SUPFAM" id="SSF51735">
    <property type="entry name" value="NAD(P)-binding Rossmann-fold domains"/>
    <property type="match status" value="1"/>
</dbReference>
<proteinExistence type="inferred from homology"/>
<name>D4YRR5_9LACO</name>
<dbReference type="PANTHER" id="PTHR43026">
    <property type="entry name" value="2-HYDROXYACID DEHYDROGENASE HOMOLOG 1-RELATED"/>
    <property type="match status" value="1"/>
</dbReference>
<evidence type="ECO:0000256" key="2">
    <source>
        <dbReference type="ARBA" id="ARBA00023027"/>
    </source>
</evidence>
<keyword evidence="4" id="KW-0560">Oxidoreductase</keyword>
<feature type="domain" description="D-isomer specific 2-hydroxyacid dehydrogenase NAD-binding" evidence="3">
    <location>
        <begin position="5"/>
        <end position="84"/>
    </location>
</feature>
<evidence type="ECO:0000259" key="3">
    <source>
        <dbReference type="Pfam" id="PF02826"/>
    </source>
</evidence>
<dbReference type="Proteomes" id="UP000004069">
    <property type="component" value="Unassembled WGS sequence"/>
</dbReference>
<dbReference type="EC" id="1.1.1.290" evidence="4"/>
<dbReference type="GO" id="GO:0051287">
    <property type="term" value="F:NAD binding"/>
    <property type="evidence" value="ECO:0007669"/>
    <property type="project" value="InterPro"/>
</dbReference>
<sequence length="116" mass="12895">MSYFLKKMKTSAYLVNTARGELADTQAIADAIRSGEIAGYGGDVIVDEKHLVGKKFESIGQEPDAAVRELMSLYPKVLMTPHMGSFTKPALEDMISISYENFHEMQTKGNCKFLLK</sequence>
<dbReference type="PANTHER" id="PTHR43026:SF1">
    <property type="entry name" value="2-HYDROXYACID DEHYDROGENASE HOMOLOG 1-RELATED"/>
    <property type="match status" value="1"/>
</dbReference>
<organism evidence="4 5">
    <name type="scientific">Lactobacillus amylolyticus DSM 11664</name>
    <dbReference type="NCBI Taxonomy" id="585524"/>
    <lineage>
        <taxon>Bacteria</taxon>
        <taxon>Bacillati</taxon>
        <taxon>Bacillota</taxon>
        <taxon>Bacilli</taxon>
        <taxon>Lactobacillales</taxon>
        <taxon>Lactobacillaceae</taxon>
        <taxon>Lactobacillus</taxon>
    </lineage>
</organism>
<protein>
    <submittedName>
        <fullName evidence="4">4-phosphoerythronate dehydrogenase</fullName>
        <ecNumber evidence="4">1.1.1.290</ecNumber>
    </submittedName>
</protein>
<dbReference type="InterPro" id="IPR036291">
    <property type="entry name" value="NAD(P)-bd_dom_sf"/>
</dbReference>
<gene>
    <name evidence="4" type="primary">pdxB</name>
    <name evidence="4" type="ORF">HMPREF0493_0193</name>
</gene>
<dbReference type="EMBL" id="ADNY01000010">
    <property type="protein sequence ID" value="EFG56145.1"/>
    <property type="molecule type" value="Genomic_DNA"/>
</dbReference>
<keyword evidence="2" id="KW-0520">NAD</keyword>
<comment type="similarity">
    <text evidence="1">Belongs to the D-isomer specific 2-hydroxyacid dehydrogenase family.</text>
</comment>
<reference evidence="4 5" key="1">
    <citation type="submission" date="2010-04" db="EMBL/GenBank/DDBJ databases">
        <authorList>
            <person name="Muzny D."/>
            <person name="Qin X."/>
            <person name="Deng J."/>
            <person name="Jiang H."/>
            <person name="Liu Y."/>
            <person name="Qu J."/>
            <person name="Song X.-Z."/>
            <person name="Zhang L."/>
            <person name="Thornton R."/>
            <person name="Coyle M."/>
            <person name="Francisco L."/>
            <person name="Jackson L."/>
            <person name="Javaid M."/>
            <person name="Korchina V."/>
            <person name="Kovar C."/>
            <person name="Mata R."/>
            <person name="Mathew T."/>
            <person name="Ngo R."/>
            <person name="Nguyen L."/>
            <person name="Nguyen N."/>
            <person name="Okwuonu G."/>
            <person name="Ongeri F."/>
            <person name="Pham C."/>
            <person name="Simmons D."/>
            <person name="Wilczek-Boney K."/>
            <person name="Hale W."/>
            <person name="Jakkamsetti A."/>
            <person name="Pham P."/>
            <person name="Ruth R."/>
            <person name="San Lucas F."/>
            <person name="Warren J."/>
            <person name="Zhang J."/>
            <person name="Zhao Z."/>
            <person name="Zhou C."/>
            <person name="Zhu D."/>
            <person name="Lee S."/>
            <person name="Bess C."/>
            <person name="Blankenburg K."/>
            <person name="Forbes L."/>
            <person name="Fu Q."/>
            <person name="Gubbala S."/>
            <person name="Hirani K."/>
            <person name="Jayaseelan J.C."/>
            <person name="Lara F."/>
            <person name="Munidasa M."/>
            <person name="Palculict T."/>
            <person name="Patil S."/>
            <person name="Pu L.-L."/>
            <person name="Saada N."/>
            <person name="Tang L."/>
            <person name="Weissenberger G."/>
            <person name="Zhu Y."/>
            <person name="Hemphill L."/>
            <person name="Shang Y."/>
            <person name="Youmans B."/>
            <person name="Ayvaz T."/>
            <person name="Ross M."/>
            <person name="Santibanez J."/>
            <person name="Aqrawi P."/>
            <person name="Gross S."/>
            <person name="Joshi V."/>
            <person name="Fowler G."/>
            <person name="Nazareth L."/>
            <person name="Reid J."/>
            <person name="Worley K."/>
            <person name="Petrosino J."/>
            <person name="Highlander S."/>
            <person name="Gibbs R."/>
        </authorList>
    </citation>
    <scope>NUCLEOTIDE SEQUENCE [LARGE SCALE GENOMIC DNA]</scope>
    <source>
        <strain evidence="4 5">DSM 11664</strain>
    </source>
</reference>